<evidence type="ECO:0000256" key="1">
    <source>
        <dbReference type="SAM" id="SignalP"/>
    </source>
</evidence>
<feature type="chain" id="PRO_5046727673" evidence="1">
    <location>
        <begin position="17"/>
        <end position="564"/>
    </location>
</feature>
<dbReference type="PANTHER" id="PTHR21666:SF285">
    <property type="entry name" value="M23 FAMILY METALLOPEPTIDASE"/>
    <property type="match status" value="1"/>
</dbReference>
<reference evidence="3 4" key="2">
    <citation type="journal article" date="2022" name="Microorganisms">
        <title>Complete Genome Sequences of Two Flavobacterium ammonificans Strains and a Flavobacterium ammoniigenes Strain of Ammonifying Bacterioplankton Isolated from Surface River Water.</title>
        <authorList>
            <person name="Suda W."/>
            <person name="Ogata Y."/>
            <person name="Shindo C."/>
            <person name="Watanabe K."/>
        </authorList>
    </citation>
    <scope>NUCLEOTIDE SEQUENCE [LARGE SCALE GENOMIC DNA]</scope>
    <source>
        <strain evidence="3 4">GENT11</strain>
    </source>
</reference>
<gene>
    <name evidence="3" type="ORF">GENT11_11350</name>
</gene>
<dbReference type="RefSeq" id="WP_229328801.1">
    <property type="nucleotide sequence ID" value="NZ_AP025183.1"/>
</dbReference>
<evidence type="ECO:0000313" key="4">
    <source>
        <dbReference type="Proteomes" id="UP001319865"/>
    </source>
</evidence>
<dbReference type="Gene3D" id="2.70.70.10">
    <property type="entry name" value="Glucose Permease (Domain IIA)"/>
    <property type="match status" value="1"/>
</dbReference>
<name>A0ABN6KUM8_9FLAO</name>
<keyword evidence="1" id="KW-0732">Signal</keyword>
<dbReference type="Proteomes" id="UP001319865">
    <property type="component" value="Chromosome"/>
</dbReference>
<dbReference type="EMBL" id="AP025183">
    <property type="protein sequence ID" value="BDB52823.1"/>
    <property type="molecule type" value="Genomic_DNA"/>
</dbReference>
<reference evidence="3 4" key="1">
    <citation type="journal article" date="2022" name="Int. J. Syst. Evol. Microbiol.">
        <title>Flavobacterium ammonificans sp. nov. and Flavobacterium ammoniigenes sp. nov., ammonifying bacteria isolated from surface river water.</title>
        <authorList>
            <person name="Watanabe K."/>
            <person name="Kitamura T."/>
            <person name="Ogata Y."/>
            <person name="Shindo C."/>
            <person name="Suda W."/>
        </authorList>
    </citation>
    <scope>NUCLEOTIDE SEQUENCE [LARGE SCALE GENOMIC DNA]</scope>
    <source>
        <strain evidence="3 4">GENT11</strain>
    </source>
</reference>
<dbReference type="InterPro" id="IPR050570">
    <property type="entry name" value="Cell_wall_metabolism_enzyme"/>
</dbReference>
<proteinExistence type="predicted"/>
<dbReference type="InterPro" id="IPR011055">
    <property type="entry name" value="Dup_hybrid_motif"/>
</dbReference>
<dbReference type="CDD" id="cd12797">
    <property type="entry name" value="M23_peptidase"/>
    <property type="match status" value="1"/>
</dbReference>
<dbReference type="SUPFAM" id="SSF51261">
    <property type="entry name" value="Duplicated hybrid motif"/>
    <property type="match status" value="1"/>
</dbReference>
<evidence type="ECO:0000259" key="2">
    <source>
        <dbReference type="Pfam" id="PF01551"/>
    </source>
</evidence>
<protein>
    <submittedName>
        <fullName evidence="3">Peptidase M23</fullName>
    </submittedName>
</protein>
<accession>A0ABN6KUM8</accession>
<sequence>MRLIIFYFLFSISLVAQNNFPKDYFGSPLDIPMQLSGNFGELRPNHFHAGFDFKTQQKEGLKVFAVAEGYVSRIKISTFGNGKTIYITHPNGYTSVYAHLQKAVGSIQDFITKTHYKEQAFEIEMYLKPGEIPIQKGEWIALSGNSGASEGPHLHFEIRDSKTEFIINPMLFGYDNLIKDTKKPIVSALYVYPLSPSTTVNKSRRPILINFSMQKEGGFIADKVLASGPIGFGIVADDYDDISFNKNGVYSVHSILNGQVTFGYQFDTYSFDDMRYINALIDYSKYKKTKQRVQKLFMNSKYNLSFIKTDEAKGQISPVPNLDGIYRIEVGDFFGNKTIISVPIQYDTTPVLVPAEPTISKYFVKAIKDNIFEKDNASVFFPAGTFYDDFTMNFDVRNSILYLHDDSVPAHTNFTITISDGLIPKEKQDKTYIARIEGDRLIYNPTFRRDTTFSAKVKILGKYKLVTDTLAPKITIAKPIEGKWISQDAIQLQISDTGSGIKKYDGFLNGRWVLFEYDNKTNTITHVFNDEFLLNGSNELKLIVSDAMGNSATFETRFNRSVKK</sequence>
<dbReference type="InterPro" id="IPR016047">
    <property type="entry name" value="M23ase_b-sheet_dom"/>
</dbReference>
<dbReference type="PANTHER" id="PTHR21666">
    <property type="entry name" value="PEPTIDASE-RELATED"/>
    <property type="match status" value="1"/>
</dbReference>
<keyword evidence="4" id="KW-1185">Reference proteome</keyword>
<evidence type="ECO:0000313" key="3">
    <source>
        <dbReference type="EMBL" id="BDB52823.1"/>
    </source>
</evidence>
<organism evidence="3 4">
    <name type="scientific">Flavobacterium ammonificans</name>
    <dbReference type="NCBI Taxonomy" id="1751056"/>
    <lineage>
        <taxon>Bacteria</taxon>
        <taxon>Pseudomonadati</taxon>
        <taxon>Bacteroidota</taxon>
        <taxon>Flavobacteriia</taxon>
        <taxon>Flavobacteriales</taxon>
        <taxon>Flavobacteriaceae</taxon>
        <taxon>Flavobacterium</taxon>
    </lineage>
</organism>
<feature type="signal peptide" evidence="1">
    <location>
        <begin position="1"/>
        <end position="16"/>
    </location>
</feature>
<dbReference type="Pfam" id="PF01551">
    <property type="entry name" value="Peptidase_M23"/>
    <property type="match status" value="1"/>
</dbReference>
<feature type="domain" description="M23ase beta-sheet core" evidence="2">
    <location>
        <begin position="47"/>
        <end position="109"/>
    </location>
</feature>